<evidence type="ECO:0000256" key="3">
    <source>
        <dbReference type="ARBA" id="ARBA00022840"/>
    </source>
</evidence>
<accession>A0A1M6N599</accession>
<comment type="similarity">
    <text evidence="1">Belongs to the ABC transporter superfamily.</text>
</comment>
<evidence type="ECO:0000256" key="4">
    <source>
        <dbReference type="ARBA" id="ARBA00024722"/>
    </source>
</evidence>
<evidence type="ECO:0000313" key="6">
    <source>
        <dbReference type="EMBL" id="SHJ90848.1"/>
    </source>
</evidence>
<dbReference type="EMBL" id="LT670844">
    <property type="protein sequence ID" value="SHJ90848.1"/>
    <property type="molecule type" value="Genomic_DNA"/>
</dbReference>
<dbReference type="InterPro" id="IPR050107">
    <property type="entry name" value="ABC_carbohydrate_import_ATPase"/>
</dbReference>
<dbReference type="PANTHER" id="PTHR43790:SF4">
    <property type="entry name" value="GUANOSINE IMPORT ATP-BINDING PROTEIN NUPO"/>
    <property type="match status" value="1"/>
</dbReference>
<dbReference type="SMART" id="SM00382">
    <property type="entry name" value="AAA"/>
    <property type="match status" value="1"/>
</dbReference>
<comment type="function">
    <text evidence="4">Involved in beta-(1--&gt;2)glucan export. Transmembrane domains (TMD) form a pore in the inner membrane and the ATP-binding domain (NBD) is responsible for energy generation.</text>
</comment>
<dbReference type="CDD" id="cd03215">
    <property type="entry name" value="ABC_Carb_Monos_II"/>
    <property type="match status" value="1"/>
</dbReference>
<dbReference type="PANTHER" id="PTHR43790">
    <property type="entry name" value="CARBOHYDRATE TRANSPORT ATP-BINDING PROTEIN MG119-RELATED"/>
    <property type="match status" value="1"/>
</dbReference>
<dbReference type="GO" id="GO:0016887">
    <property type="term" value="F:ATP hydrolysis activity"/>
    <property type="evidence" value="ECO:0007669"/>
    <property type="project" value="InterPro"/>
</dbReference>
<dbReference type="PROSITE" id="PS50893">
    <property type="entry name" value="ABC_TRANSPORTER_2"/>
    <property type="match status" value="2"/>
</dbReference>
<keyword evidence="2" id="KW-0547">Nucleotide-binding</keyword>
<dbReference type="InterPro" id="IPR017871">
    <property type="entry name" value="ABC_transporter-like_CS"/>
</dbReference>
<evidence type="ECO:0000313" key="7">
    <source>
        <dbReference type="Proteomes" id="UP000189935"/>
    </source>
</evidence>
<dbReference type="GO" id="GO:0005524">
    <property type="term" value="F:ATP binding"/>
    <property type="evidence" value="ECO:0007669"/>
    <property type="project" value="UniProtKB-KW"/>
</dbReference>
<dbReference type="InterPro" id="IPR003439">
    <property type="entry name" value="ABC_transporter-like_ATP-bd"/>
</dbReference>
<dbReference type="RefSeq" id="WP_079537902.1">
    <property type="nucleotide sequence ID" value="NZ_LT670844.1"/>
</dbReference>
<dbReference type="Pfam" id="PF00005">
    <property type="entry name" value="ABC_tran"/>
    <property type="match status" value="2"/>
</dbReference>
<feature type="domain" description="ABC transporter" evidence="5">
    <location>
        <begin position="8"/>
        <end position="242"/>
    </location>
</feature>
<protein>
    <submittedName>
        <fullName evidence="6">Nucleoside ABC transporter ATP-binding protein</fullName>
    </submittedName>
</protein>
<dbReference type="Gene3D" id="3.40.50.300">
    <property type="entry name" value="P-loop containing nucleotide triphosphate hydrolases"/>
    <property type="match status" value="2"/>
</dbReference>
<dbReference type="AlphaFoldDB" id="A0A1M6N599"/>
<dbReference type="PROSITE" id="PS00211">
    <property type="entry name" value="ABC_TRANSPORTER_1"/>
    <property type="match status" value="1"/>
</dbReference>
<dbReference type="InterPro" id="IPR003593">
    <property type="entry name" value="AAA+_ATPase"/>
</dbReference>
<dbReference type="InterPro" id="IPR027417">
    <property type="entry name" value="P-loop_NTPase"/>
</dbReference>
<evidence type="ECO:0000256" key="1">
    <source>
        <dbReference type="ARBA" id="ARBA00005417"/>
    </source>
</evidence>
<organism evidence="6 7">
    <name type="scientific">Bradyrhizobium lablabi</name>
    <dbReference type="NCBI Taxonomy" id="722472"/>
    <lineage>
        <taxon>Bacteria</taxon>
        <taxon>Pseudomonadati</taxon>
        <taxon>Pseudomonadota</taxon>
        <taxon>Alphaproteobacteria</taxon>
        <taxon>Hyphomicrobiales</taxon>
        <taxon>Nitrobacteraceae</taxon>
        <taxon>Bradyrhizobium</taxon>
    </lineage>
</organism>
<dbReference type="Proteomes" id="UP000189935">
    <property type="component" value="Chromosome I"/>
</dbReference>
<dbReference type="OrthoDB" id="9805029at2"/>
<proteinExistence type="inferred from homology"/>
<evidence type="ECO:0000259" key="5">
    <source>
        <dbReference type="PROSITE" id="PS50893"/>
    </source>
</evidence>
<keyword evidence="3 6" id="KW-0067">ATP-binding</keyword>
<dbReference type="SUPFAM" id="SSF52540">
    <property type="entry name" value="P-loop containing nucleoside triphosphate hydrolases"/>
    <property type="match status" value="2"/>
</dbReference>
<feature type="domain" description="ABC transporter" evidence="5">
    <location>
        <begin position="259"/>
        <end position="503"/>
    </location>
</feature>
<name>A0A1M6N599_9BRAD</name>
<dbReference type="CDD" id="cd03216">
    <property type="entry name" value="ABC_Carb_Monos_I"/>
    <property type="match status" value="1"/>
</dbReference>
<evidence type="ECO:0000256" key="2">
    <source>
        <dbReference type="ARBA" id="ARBA00022741"/>
    </source>
</evidence>
<reference evidence="6 7" key="1">
    <citation type="submission" date="2016-11" db="EMBL/GenBank/DDBJ databases">
        <authorList>
            <person name="Jaros S."/>
            <person name="Januszkiewicz K."/>
            <person name="Wedrychowicz H."/>
        </authorList>
    </citation>
    <scope>NUCLEOTIDE SEQUENCE [LARGE SCALE GENOMIC DNA]</scope>
    <source>
        <strain evidence="6 7">GAS499</strain>
    </source>
</reference>
<gene>
    <name evidence="6" type="ORF">SAMN05444159_1866</name>
</gene>
<sequence length="507" mass="55003">MASAGEGVLLSSISKRFGETVANDRVDLTLRRGEIHALLGENGAGKSTLMNILSGVYMPDSGEIFIDGEKTRFRSPWDAVRRGIGMVHQHFQLVNAFSVLDNILLGATESSLRLHRREAAQRVEAVGREHGLHIDPHALIWQLTVGQRQKVEILKLLYRGADFLLLDEPTSMLTPGEAADLYVALRRLADAGKYVVFITHKLREVAATADRVTVLRRGRVVASFGKSEASIQELGALMVGAAMPPQRLISAGNFGGAVLKVREGRATADRGASGLKGVTLEVRAGEILGIAGVAGNGQVELAECVAGIRSLQQGQIWLNGHDMTKANALSRLRAGLRFVPEDRLGMGLVPQLDMTDNMLLRDYRERPLAKGMWVSRRVARERAENLIRDYDVRTPGTATAVRSLSGGNQQKILIGREVLAEPVAFIVAQPTRGLDIAAARAVHDRLLDLRESGAGIILISEDLDEILQLSDRVMVLYDGAICGTWHRQDANRGDIGAVMGGHLLDAA</sequence>